<sequence>MHKKDKEKTRARQLRSRGGSIKEIARKLSVSQSSVSTWVRDINLTQNQINFLKHKGHLKEVIKKRIQTRLKNEKNKRRNIINNHKTLFPNYKTTNDNLLIIGTVLYWAEGTKSDKSRMFKFSNSDPHMIKIMINFLKKICRIPKNRLRGHIHLHPHLNNKVAEKYWSKVSKIPLDQFYKTSQSLNKRSKNIKDKLPYGTFNIEICSVDLYLKMLAWIEALKEKTLQET</sequence>
<dbReference type="Proteomes" id="UP000228496">
    <property type="component" value="Unassembled WGS sequence"/>
</dbReference>
<accession>A0A2J0Q6Q9</accession>
<dbReference type="AlphaFoldDB" id="A0A2J0Q6Q9"/>
<organism evidence="1 2">
    <name type="scientific">Candidatus Yanofskybacteria bacterium CG10_big_fil_rev_8_21_14_0_10_36_16</name>
    <dbReference type="NCBI Taxonomy" id="1975096"/>
    <lineage>
        <taxon>Bacteria</taxon>
        <taxon>Candidatus Yanofskyibacteriota</taxon>
    </lineage>
</organism>
<protein>
    <submittedName>
        <fullName evidence="1">Uncharacterized protein</fullName>
    </submittedName>
</protein>
<proteinExistence type="predicted"/>
<evidence type="ECO:0000313" key="1">
    <source>
        <dbReference type="EMBL" id="PJE50366.1"/>
    </source>
</evidence>
<reference evidence="1 2" key="1">
    <citation type="submission" date="2017-09" db="EMBL/GenBank/DDBJ databases">
        <title>Depth-based differentiation of microbial function through sediment-hosted aquifers and enrichment of novel symbionts in the deep terrestrial subsurface.</title>
        <authorList>
            <person name="Probst A.J."/>
            <person name="Ladd B."/>
            <person name="Jarett J.K."/>
            <person name="Geller-Mcgrath D.E."/>
            <person name="Sieber C.M."/>
            <person name="Emerson J.B."/>
            <person name="Anantharaman K."/>
            <person name="Thomas B.C."/>
            <person name="Malmstrom R."/>
            <person name="Stieglmeier M."/>
            <person name="Klingl A."/>
            <person name="Woyke T."/>
            <person name="Ryan C.M."/>
            <person name="Banfield J.F."/>
        </authorList>
    </citation>
    <scope>NUCLEOTIDE SEQUENCE [LARGE SCALE GENOMIC DNA]</scope>
    <source>
        <strain evidence="1">CG10_big_fil_rev_8_21_14_0_10_36_16</strain>
    </source>
</reference>
<gene>
    <name evidence="1" type="ORF">COV29_04290</name>
</gene>
<comment type="caution">
    <text evidence="1">The sequence shown here is derived from an EMBL/GenBank/DDBJ whole genome shotgun (WGS) entry which is preliminary data.</text>
</comment>
<dbReference type="Gene3D" id="1.10.10.60">
    <property type="entry name" value="Homeodomain-like"/>
    <property type="match status" value="1"/>
</dbReference>
<name>A0A2J0Q6Q9_9BACT</name>
<evidence type="ECO:0000313" key="2">
    <source>
        <dbReference type="Proteomes" id="UP000228496"/>
    </source>
</evidence>
<dbReference type="EMBL" id="PCXQ01000007">
    <property type="protein sequence ID" value="PJE50366.1"/>
    <property type="molecule type" value="Genomic_DNA"/>
</dbReference>